<keyword evidence="1" id="KW-0732">Signal</keyword>
<dbReference type="PROSITE" id="PS51257">
    <property type="entry name" value="PROKAR_LIPOPROTEIN"/>
    <property type="match status" value="1"/>
</dbReference>
<evidence type="ECO:0000313" key="3">
    <source>
        <dbReference type="Proteomes" id="UP000218598"/>
    </source>
</evidence>
<dbReference type="InterPro" id="IPR050490">
    <property type="entry name" value="Bact_solute-bd_prot1"/>
</dbReference>
<dbReference type="AlphaFoldDB" id="A0A2A3YJ58"/>
<dbReference type="EMBL" id="NRGR01000015">
    <property type="protein sequence ID" value="PCC39321.1"/>
    <property type="molecule type" value="Genomic_DNA"/>
</dbReference>
<proteinExistence type="predicted"/>
<feature type="signal peptide" evidence="1">
    <location>
        <begin position="1"/>
        <end position="23"/>
    </location>
</feature>
<protein>
    <recommendedName>
        <fullName evidence="4">Sugar ABC transporter substrate-binding protein</fullName>
    </recommendedName>
</protein>
<organism evidence="2 3">
    <name type="scientific">Brachybacterium alimentarium</name>
    <dbReference type="NCBI Taxonomy" id="47845"/>
    <lineage>
        <taxon>Bacteria</taxon>
        <taxon>Bacillati</taxon>
        <taxon>Actinomycetota</taxon>
        <taxon>Actinomycetes</taxon>
        <taxon>Micrococcales</taxon>
        <taxon>Dermabacteraceae</taxon>
        <taxon>Brachybacterium</taxon>
    </lineage>
</organism>
<evidence type="ECO:0008006" key="4">
    <source>
        <dbReference type="Google" id="ProtNLM"/>
    </source>
</evidence>
<keyword evidence="3" id="KW-1185">Reference proteome</keyword>
<dbReference type="RefSeq" id="WP_096164712.1">
    <property type="nucleotide sequence ID" value="NZ_BAAAIQ010000055.1"/>
</dbReference>
<sequence>MRPITRRSALAGGAALASTLALTSCGGGDDEIDTEGAIESPDENVITDTDDPKIVKEKTTISLMSGRPPTTAEDWDDVACVKLAEETTNLHIDFGLVPLDGVGEKQNLSLASGEYPEAFYRTSISNGDLAKYSSQGTFIALDDLIEKYMPNLSGIMTENPTIRDGLTQPDGHIYSLPQIYDPEFLGMRYMFKLWVRQDWLDRFGMDTPDSLDAYEAYLEESVKNGPKEAGAGNGFVADGINTLIEALLGTFEIGNQGTDVGTIDEDPDSPGTVRFYPVTDGYRDLLTYLNKLYSNGLIMKDIFSTDAQKVNALGSDGLVGSTYTQTPAGFFGKEGEAYTALAPLTREGNPDPAWHAVRSEVASIGQFAMTDRCSHPVELARWMDWWFSDEGAKAFFMGIEGESYEEVDGRYELLPEITEAGSIDEGLEPYALYLGGRYPGLANDTWFRGVETTDQAVAGSELVEPYALEEVWPKFTFTEEESLMLSSVGNDLTKHLEESRSAFITGKKPLSEWDDYVAQFENMGLEEYVQAHQASHDRRNG</sequence>
<feature type="chain" id="PRO_5039222714" description="Sugar ABC transporter substrate-binding protein" evidence="1">
    <location>
        <begin position="24"/>
        <end position="541"/>
    </location>
</feature>
<dbReference type="GeneID" id="95327344"/>
<evidence type="ECO:0000256" key="1">
    <source>
        <dbReference type="SAM" id="SignalP"/>
    </source>
</evidence>
<dbReference type="Pfam" id="PF01547">
    <property type="entry name" value="SBP_bac_1"/>
    <property type="match status" value="1"/>
</dbReference>
<comment type="caution">
    <text evidence="2">The sequence shown here is derived from an EMBL/GenBank/DDBJ whole genome shotgun (WGS) entry which is preliminary data.</text>
</comment>
<dbReference type="Proteomes" id="UP000218598">
    <property type="component" value="Unassembled WGS sequence"/>
</dbReference>
<reference evidence="2 3" key="1">
    <citation type="journal article" date="2017" name="Elife">
        <title>Extensive horizontal gene transfer in cheese-associated bacteria.</title>
        <authorList>
            <person name="Bonham K.S."/>
            <person name="Wolfe B.E."/>
            <person name="Dutton R.J."/>
        </authorList>
    </citation>
    <scope>NUCLEOTIDE SEQUENCE [LARGE SCALE GENOMIC DNA]</scope>
    <source>
        <strain evidence="2 3">341_9</strain>
    </source>
</reference>
<dbReference type="InterPro" id="IPR006059">
    <property type="entry name" value="SBP"/>
</dbReference>
<dbReference type="OrthoDB" id="3225049at2"/>
<dbReference type="SUPFAM" id="SSF53850">
    <property type="entry name" value="Periplasmic binding protein-like II"/>
    <property type="match status" value="1"/>
</dbReference>
<accession>A0A2A3YJ58</accession>
<gene>
    <name evidence="2" type="ORF">CIK66_08595</name>
</gene>
<evidence type="ECO:0000313" key="2">
    <source>
        <dbReference type="EMBL" id="PCC39321.1"/>
    </source>
</evidence>
<dbReference type="PANTHER" id="PTHR43649">
    <property type="entry name" value="ARABINOSE-BINDING PROTEIN-RELATED"/>
    <property type="match status" value="1"/>
</dbReference>
<dbReference type="Gene3D" id="3.40.190.10">
    <property type="entry name" value="Periplasmic binding protein-like II"/>
    <property type="match status" value="2"/>
</dbReference>
<dbReference type="PANTHER" id="PTHR43649:SF17">
    <property type="entry name" value="ABC TRANSPORTER SOLUTE BINDING PROTEIN-SUGAR TRANSPORT"/>
    <property type="match status" value="1"/>
</dbReference>
<name>A0A2A3YJ58_9MICO</name>